<sequence length="1683" mass="186157">MEYKKYIRKSLKVLAWIVGSVVGLLLLIILLIQVPVVQNVIKNKAVTYLEGKIHTKVAIGRIEIGFPKKVILENFYFEDQAKDTLLSGEKLAVDISLFKLISNEVEVNSIDLKGVTANIQRNKDSVFNFDYIIKAFASADEKPKDDSKPMKISVSKINLDKIRFKFDDAISKNDVKVYLNHFDTKIDKFDLDNLDFDIPKITVDGLNLRLKQGELVQEIAVNTRAIADSLAQQPNLKLKLRAIDLSKINVGYDNAGTKLNTGLYLDKMIVRVNNFDIKNQNIELESLDINKLKGALVIGKFEKKLAKNVANAEVVPEASPGKPWNFKLNQADLKQIAFKFDDQNAAKTAKGVDFKHMDLKNFNLVGEQFVYANDIISGNIYAFTAQEKSGLDVQSLKTEFYYGKKNAYLKKLYLKTPQTLLKDQIVVGYPSIESISKNPGELDINANLEGSHVGFKDILILVPSLADTNPFKSNPEAIMQINSKITGKVNNIQIPKLEISGIGNTKIAASGRIIGLPDPQKAYFNLAIKQFETTSKDINGFVPKGTLPNNLQLPSQLALNGTFVGYINNFNTNLNLVSSFGNAKVKALFDQRKKNAEKYDADVDIQNFNVGKLIKNDSVGRITLKAKVKGTGLDPKTASANVAGKIYKAEYNKYVYQNLALKGKINRGVFVAEASMADPNLTFDLATNGDFGGKYPAVKLNLNLDIADLEKLNLHAGPMKMRGQVDADIPTADPDYLNGKISLNKVMIANTQGEFLLDSINVVATATAEKNTIALRSEFVDANMSGKYKLTQIGTALSNSIAKYYDSNPKAKKTKTEAQQFVFDLKVKNSPLLMQLVPDIKQLDSITIAGRYNSVNDSIILNGAIPKLTYGDNAISNAIIKVNTENDALTYSIVVDDIKNKTVQLPYTSITGTVKENLLSYLLQLKDVKDADRYVIAGTLKSTDGNTEIALLPDGLKLNYDNWAVDPENLLRFGDNGIYANAFELSKDGSSIKVQSQSETPNAPIAVDFKDFKIETLTNIIQKDSLAMGGNINGNALIKDLNKTPVFTADMKVDNFTFKKDTIGDIAIKVDNQIANTYNANVAITGNGNQVNLEGKYRTDNSSFDMALDMPHFNLTSIQPFTAGNLAKSSGFISGNFKITGTVKDPNVLGELKFNDGAFTIVPLNSAFKLLNDKIVFNQQGIYFEKFSLSDENNNQLVILGKINTTNYQDFGFDLKINADNFRAINSTEKDNDVYYGELYLDSKLTVKGDMNKPEIGGNIKINEDTKLTVVLPQSDPSIADREGIVEFIDRDNPELKKIQIVNDSLSKTPFKGINASVNIEIDKEAELSLVIDKGNGDYLKLKGEARLNGGIDPSGKTTLTGRYEFTEGTYEMTFNLLKRKFDIKEGSYILWTGEPTSADISITAVYKTSTAPIDLVDDQLGGVSEAVRNTYKQRIPFETELIMKGELLKPDITFDIVLPEGNNSISTEVINATQAKLAQLRQEPSELNKQVFALLLLNRFIGENPFASEAGGATAESLARQSASKILSQQLNNLAGDLINGVELNFDLDSQDDYTSGQRQNRTDLNVGVSKTLLDDRLKVTVGSTFGLEGTQQAGQNTNNIAGDLSADYQLTKDGRYRVRFYRKNQYQVALQGEVVETGVAFIITMDYNKFRELFHKSQEQRAIEARERAEKAVKKSQKKKK</sequence>
<evidence type="ECO:0000256" key="1">
    <source>
        <dbReference type="ARBA" id="ARBA00004167"/>
    </source>
</evidence>
<keyword evidence="8" id="KW-1185">Reference proteome</keyword>
<name>A0A1G9A6X7_9FLAO</name>
<evidence type="ECO:0000256" key="3">
    <source>
        <dbReference type="ARBA" id="ARBA00022989"/>
    </source>
</evidence>
<feature type="transmembrane region" description="Helical" evidence="5">
    <location>
        <begin position="12"/>
        <end position="32"/>
    </location>
</feature>
<gene>
    <name evidence="7" type="ORF">SAMN04487935_2869</name>
</gene>
<dbReference type="InterPro" id="IPR052894">
    <property type="entry name" value="AsmA-related"/>
</dbReference>
<dbReference type="RefSeq" id="WP_091396908.1">
    <property type="nucleotide sequence ID" value="NZ_BKAI01000008.1"/>
</dbReference>
<keyword evidence="3 5" id="KW-1133">Transmembrane helix</keyword>
<feature type="domain" description="Translocation and assembly module TamB C-terminal" evidence="6">
    <location>
        <begin position="1189"/>
        <end position="1632"/>
    </location>
</feature>
<dbReference type="GO" id="GO:0090313">
    <property type="term" value="P:regulation of protein targeting to membrane"/>
    <property type="evidence" value="ECO:0007669"/>
    <property type="project" value="TreeGrafter"/>
</dbReference>
<dbReference type="PANTHER" id="PTHR30441">
    <property type="entry name" value="DUF748 DOMAIN-CONTAINING PROTEIN"/>
    <property type="match status" value="1"/>
</dbReference>
<evidence type="ECO:0000256" key="2">
    <source>
        <dbReference type="ARBA" id="ARBA00022692"/>
    </source>
</evidence>
<dbReference type="InterPro" id="IPR007452">
    <property type="entry name" value="TamB_C"/>
</dbReference>
<dbReference type="EMBL" id="FNEZ01000004">
    <property type="protein sequence ID" value="SDK22200.1"/>
    <property type="molecule type" value="Genomic_DNA"/>
</dbReference>
<keyword evidence="4 5" id="KW-0472">Membrane</keyword>
<evidence type="ECO:0000256" key="5">
    <source>
        <dbReference type="SAM" id="Phobius"/>
    </source>
</evidence>
<dbReference type="GO" id="GO:0009306">
    <property type="term" value="P:protein secretion"/>
    <property type="evidence" value="ECO:0007669"/>
    <property type="project" value="InterPro"/>
</dbReference>
<evidence type="ECO:0000256" key="4">
    <source>
        <dbReference type="ARBA" id="ARBA00023136"/>
    </source>
</evidence>
<dbReference type="GO" id="GO:0005886">
    <property type="term" value="C:plasma membrane"/>
    <property type="evidence" value="ECO:0007669"/>
    <property type="project" value="InterPro"/>
</dbReference>
<dbReference type="OrthoDB" id="9811276at2"/>
<comment type="subcellular location">
    <subcellularLocation>
        <location evidence="1">Membrane</location>
        <topology evidence="1">Single-pass membrane protein</topology>
    </subcellularLocation>
</comment>
<organism evidence="7 8">
    <name type="scientific">Flavobacterium noncentrifugens</name>
    <dbReference type="NCBI Taxonomy" id="1128970"/>
    <lineage>
        <taxon>Bacteria</taxon>
        <taxon>Pseudomonadati</taxon>
        <taxon>Bacteroidota</taxon>
        <taxon>Flavobacteriia</taxon>
        <taxon>Flavobacteriales</taxon>
        <taxon>Flavobacteriaceae</taxon>
        <taxon>Flavobacterium</taxon>
    </lineage>
</organism>
<evidence type="ECO:0000259" key="6">
    <source>
        <dbReference type="Pfam" id="PF04357"/>
    </source>
</evidence>
<dbReference type="Proteomes" id="UP000199580">
    <property type="component" value="Unassembled WGS sequence"/>
</dbReference>
<dbReference type="InterPro" id="IPR008023">
    <property type="entry name" value="DUF748"/>
</dbReference>
<dbReference type="Pfam" id="PF04357">
    <property type="entry name" value="TamB"/>
    <property type="match status" value="1"/>
</dbReference>
<dbReference type="STRING" id="1128970.SAMN04487935_2869"/>
<reference evidence="7 8" key="1">
    <citation type="submission" date="2016-10" db="EMBL/GenBank/DDBJ databases">
        <authorList>
            <person name="de Groot N.N."/>
        </authorList>
    </citation>
    <scope>NUCLEOTIDE SEQUENCE [LARGE SCALE GENOMIC DNA]</scope>
    <source>
        <strain evidence="7 8">CGMCC 1.10076</strain>
    </source>
</reference>
<evidence type="ECO:0000313" key="7">
    <source>
        <dbReference type="EMBL" id="SDK22200.1"/>
    </source>
</evidence>
<dbReference type="Pfam" id="PF05359">
    <property type="entry name" value="DUF748"/>
    <property type="match status" value="1"/>
</dbReference>
<accession>A0A1G9A6X7</accession>
<proteinExistence type="predicted"/>
<keyword evidence="2 5" id="KW-0812">Transmembrane</keyword>
<evidence type="ECO:0000313" key="8">
    <source>
        <dbReference type="Proteomes" id="UP000199580"/>
    </source>
</evidence>
<protein>
    <recommendedName>
        <fullName evidence="6">Translocation and assembly module TamB C-terminal domain-containing protein</fullName>
    </recommendedName>
</protein>
<dbReference type="PANTHER" id="PTHR30441:SF8">
    <property type="entry name" value="DUF748 DOMAIN-CONTAINING PROTEIN"/>
    <property type="match status" value="1"/>
</dbReference>